<protein>
    <submittedName>
        <fullName evidence="3">Putative DNA-binding transcriptional regulator YafY</fullName>
    </submittedName>
</protein>
<dbReference type="InterPro" id="IPR026881">
    <property type="entry name" value="WYL_dom"/>
</dbReference>
<evidence type="ECO:0000259" key="2">
    <source>
        <dbReference type="Pfam" id="PF25583"/>
    </source>
</evidence>
<dbReference type="Proteomes" id="UP000324159">
    <property type="component" value="Unassembled WGS sequence"/>
</dbReference>
<dbReference type="GO" id="GO:0003677">
    <property type="term" value="F:DNA binding"/>
    <property type="evidence" value="ECO:0007669"/>
    <property type="project" value="UniProtKB-KW"/>
</dbReference>
<dbReference type="PANTHER" id="PTHR34580">
    <property type="match status" value="1"/>
</dbReference>
<name>A0A5D3WIZ1_9BACT</name>
<dbReference type="PROSITE" id="PS52050">
    <property type="entry name" value="WYL"/>
    <property type="match status" value="1"/>
</dbReference>
<dbReference type="Pfam" id="PF25583">
    <property type="entry name" value="WCX"/>
    <property type="match status" value="1"/>
</dbReference>
<sequence>METLLRQWLMLRLIPRQPRRISTAELEHKLNEQGYQTTRRTIQRDLDKLSRHFPLVSDGRKPAGWSWQKDAETFDIPGMGPSAALTLRMVESFMLRMLPGQCARSLEGHFRRAQTILDKLSGGHAHWPEKVKVVSRTQPLLPPDISEEVLETITEALFGDRCFRGRYRSAIDGREKQLHFHPLGMVFSDAVIYLVARIDDYQDVRHYALHRFLEVELLEQEVQRPDGFDLEQHMRNGRFEWPLEEGKTIRLRARFAAGASRHLQERRLSEDQTITEDGNDHVILEATVLDSHQLRWWLLGFGDTVEILGPPALRQEFKSIAAKLHQFYQ</sequence>
<keyword evidence="4" id="KW-1185">Reference proteome</keyword>
<dbReference type="EMBL" id="VNIB01000014">
    <property type="protein sequence ID" value="TYO96328.1"/>
    <property type="molecule type" value="Genomic_DNA"/>
</dbReference>
<evidence type="ECO:0000259" key="1">
    <source>
        <dbReference type="Pfam" id="PF13280"/>
    </source>
</evidence>
<proteinExistence type="predicted"/>
<organism evidence="3 4">
    <name type="scientific">Geothermobacter ehrlichii</name>
    <dbReference type="NCBI Taxonomy" id="213224"/>
    <lineage>
        <taxon>Bacteria</taxon>
        <taxon>Pseudomonadati</taxon>
        <taxon>Thermodesulfobacteriota</taxon>
        <taxon>Desulfuromonadia</taxon>
        <taxon>Desulfuromonadales</taxon>
        <taxon>Geothermobacteraceae</taxon>
        <taxon>Geothermobacter</taxon>
    </lineage>
</organism>
<comment type="caution">
    <text evidence="3">The sequence shown here is derived from an EMBL/GenBank/DDBJ whole genome shotgun (WGS) entry which is preliminary data.</text>
</comment>
<keyword evidence="3" id="KW-0238">DNA-binding</keyword>
<feature type="domain" description="WYL" evidence="1">
    <location>
        <begin position="148"/>
        <end position="216"/>
    </location>
</feature>
<dbReference type="AlphaFoldDB" id="A0A5D3WIZ1"/>
<dbReference type="PANTHER" id="PTHR34580:SF1">
    <property type="entry name" value="PROTEIN PAFC"/>
    <property type="match status" value="1"/>
</dbReference>
<evidence type="ECO:0000313" key="4">
    <source>
        <dbReference type="Proteomes" id="UP000324159"/>
    </source>
</evidence>
<reference evidence="3 4" key="1">
    <citation type="submission" date="2019-07" db="EMBL/GenBank/DDBJ databases">
        <title>Genomic Encyclopedia of Type Strains, Phase IV (KMG-IV): sequencing the most valuable type-strain genomes for metagenomic binning, comparative biology and taxonomic classification.</title>
        <authorList>
            <person name="Goeker M."/>
        </authorList>
    </citation>
    <scope>NUCLEOTIDE SEQUENCE [LARGE SCALE GENOMIC DNA]</scope>
    <source>
        <strain evidence="3 4">SS015</strain>
    </source>
</reference>
<dbReference type="InterPro" id="IPR051534">
    <property type="entry name" value="CBASS_pafABC_assoc_protein"/>
</dbReference>
<evidence type="ECO:0000313" key="3">
    <source>
        <dbReference type="EMBL" id="TYO96328.1"/>
    </source>
</evidence>
<feature type="domain" description="WCX" evidence="2">
    <location>
        <begin position="248"/>
        <end position="323"/>
    </location>
</feature>
<dbReference type="InterPro" id="IPR057727">
    <property type="entry name" value="WCX_dom"/>
</dbReference>
<accession>A0A5D3WIZ1</accession>
<gene>
    <name evidence="3" type="ORF">EDC39_11433</name>
</gene>
<dbReference type="Pfam" id="PF13280">
    <property type="entry name" value="WYL"/>
    <property type="match status" value="1"/>
</dbReference>